<dbReference type="OrthoDB" id="497380at2759"/>
<evidence type="ECO:0000256" key="3">
    <source>
        <dbReference type="SAM" id="MobiDB-lite"/>
    </source>
</evidence>
<gene>
    <name evidence="5" type="primary">puf6</name>
    <name evidence="5" type="ORF">H4R34_004320</name>
</gene>
<evidence type="ECO:0000259" key="4">
    <source>
        <dbReference type="PROSITE" id="PS50303"/>
    </source>
</evidence>
<dbReference type="AlphaFoldDB" id="A0A9W8B555"/>
<dbReference type="InterPro" id="IPR011989">
    <property type="entry name" value="ARM-like"/>
</dbReference>
<dbReference type="PANTHER" id="PTHR13389:SF0">
    <property type="entry name" value="PUMILIO HOMOLOG 3"/>
    <property type="match status" value="1"/>
</dbReference>
<sequence>MPGVQKPKSAAQPTPAKPAKSLKRKKPQKGSREPQEPAKVAKKVPDLVVKAKELWTQANSTTLPKAERTEAVNRLMDHLKGHIHEVCFRKDGSRILQTCLKYGSTEQRDLVVAELKGSFIAMTRQPYTRHLFSKMLMYCTSQRPTMIGELHGNIRKLIGHKEASQVVEEVFVVYSNVKQRTMLVQEFYGPEFALFKDNPQTLEDILTNSPDKREAVFRNLLENITDAINKSTINHNIMHQPVLEYATLANDAEVQRLIDAIKEDVVHILHSKEGYKAAMLLFLRANAKDRKIILKTFKSFVKKICMEEYGHLVMIQIFDALDDTVFLGKIISAVSDLSALCECLAKLLEHDPNDKDHIMQHIVANRVLSTLVKADHDASKRHVQRKDAMQYGPLILKHIETHLPTFAANFGSFVVLALLEHPECGKQVKKQLNAHKKAIAQAASNGNKGSALIVEKLA</sequence>
<keyword evidence="6" id="KW-1185">Reference proteome</keyword>
<dbReference type="SUPFAM" id="SSF48371">
    <property type="entry name" value="ARM repeat"/>
    <property type="match status" value="1"/>
</dbReference>
<dbReference type="GO" id="GO:0006417">
    <property type="term" value="P:regulation of translation"/>
    <property type="evidence" value="ECO:0007669"/>
    <property type="project" value="TreeGrafter"/>
</dbReference>
<accession>A0A9W8B555</accession>
<evidence type="ECO:0000313" key="5">
    <source>
        <dbReference type="EMBL" id="KAJ1975471.1"/>
    </source>
</evidence>
<feature type="compositionally biased region" description="Basic residues" evidence="3">
    <location>
        <begin position="20"/>
        <end position="29"/>
    </location>
</feature>
<dbReference type="Proteomes" id="UP001151582">
    <property type="component" value="Unassembled WGS sequence"/>
</dbReference>
<feature type="domain" description="PUM-HD" evidence="4">
    <location>
        <begin position="50"/>
        <end position="422"/>
    </location>
</feature>
<feature type="region of interest" description="Disordered" evidence="3">
    <location>
        <begin position="1"/>
        <end position="42"/>
    </location>
</feature>
<name>A0A9W8B555_9FUNG</name>
<evidence type="ECO:0000256" key="1">
    <source>
        <dbReference type="ARBA" id="ARBA00022737"/>
    </source>
</evidence>
<organism evidence="5 6">
    <name type="scientific">Dimargaris verticillata</name>
    <dbReference type="NCBI Taxonomy" id="2761393"/>
    <lineage>
        <taxon>Eukaryota</taxon>
        <taxon>Fungi</taxon>
        <taxon>Fungi incertae sedis</taxon>
        <taxon>Zoopagomycota</taxon>
        <taxon>Kickxellomycotina</taxon>
        <taxon>Dimargaritomycetes</taxon>
        <taxon>Dimargaritales</taxon>
        <taxon>Dimargaritaceae</taxon>
        <taxon>Dimargaris</taxon>
    </lineage>
</organism>
<dbReference type="Gene3D" id="1.25.10.10">
    <property type="entry name" value="Leucine-rich Repeat Variant"/>
    <property type="match status" value="1"/>
</dbReference>
<dbReference type="SMART" id="SM00025">
    <property type="entry name" value="Pumilio"/>
    <property type="match status" value="5"/>
</dbReference>
<dbReference type="InterPro" id="IPR001313">
    <property type="entry name" value="Pumilio_RNA-bd_rpt"/>
</dbReference>
<protein>
    <submittedName>
        <fullName evidence="5">Pumilio y domain member 6</fullName>
    </submittedName>
</protein>
<evidence type="ECO:0000313" key="6">
    <source>
        <dbReference type="Proteomes" id="UP001151582"/>
    </source>
</evidence>
<dbReference type="GO" id="GO:0003729">
    <property type="term" value="F:mRNA binding"/>
    <property type="evidence" value="ECO:0007669"/>
    <property type="project" value="TreeGrafter"/>
</dbReference>
<dbReference type="PROSITE" id="PS50302">
    <property type="entry name" value="PUM"/>
    <property type="match status" value="1"/>
</dbReference>
<proteinExistence type="predicted"/>
<dbReference type="InterPro" id="IPR033133">
    <property type="entry name" value="PUM-HD"/>
</dbReference>
<comment type="caution">
    <text evidence="5">The sequence shown here is derived from an EMBL/GenBank/DDBJ whole genome shotgun (WGS) entry which is preliminary data.</text>
</comment>
<dbReference type="InterPro" id="IPR016024">
    <property type="entry name" value="ARM-type_fold"/>
</dbReference>
<dbReference type="PANTHER" id="PTHR13389">
    <property type="entry name" value="PUMILIO HOMOLOG 3"/>
    <property type="match status" value="1"/>
</dbReference>
<dbReference type="EMBL" id="JANBQB010000523">
    <property type="protein sequence ID" value="KAJ1975471.1"/>
    <property type="molecule type" value="Genomic_DNA"/>
</dbReference>
<feature type="repeat" description="Pumilio" evidence="2">
    <location>
        <begin position="78"/>
        <end position="113"/>
    </location>
</feature>
<dbReference type="Pfam" id="PF00806">
    <property type="entry name" value="PUF"/>
    <property type="match status" value="1"/>
</dbReference>
<dbReference type="PROSITE" id="PS50303">
    <property type="entry name" value="PUM_HD"/>
    <property type="match status" value="1"/>
</dbReference>
<keyword evidence="1" id="KW-0677">Repeat</keyword>
<dbReference type="InterPro" id="IPR040059">
    <property type="entry name" value="PUM3"/>
</dbReference>
<dbReference type="GO" id="GO:0005730">
    <property type="term" value="C:nucleolus"/>
    <property type="evidence" value="ECO:0007669"/>
    <property type="project" value="TreeGrafter"/>
</dbReference>
<reference evidence="5" key="1">
    <citation type="submission" date="2022-07" db="EMBL/GenBank/DDBJ databases">
        <title>Phylogenomic reconstructions and comparative analyses of Kickxellomycotina fungi.</title>
        <authorList>
            <person name="Reynolds N.K."/>
            <person name="Stajich J.E."/>
            <person name="Barry K."/>
            <person name="Grigoriev I.V."/>
            <person name="Crous P."/>
            <person name="Smith M.E."/>
        </authorList>
    </citation>
    <scope>NUCLEOTIDE SEQUENCE</scope>
    <source>
        <strain evidence="5">RSA 567</strain>
    </source>
</reference>
<evidence type="ECO:0000256" key="2">
    <source>
        <dbReference type="PROSITE-ProRule" id="PRU00317"/>
    </source>
</evidence>